<evidence type="ECO:0000313" key="2">
    <source>
        <dbReference type="Proteomes" id="UP001259572"/>
    </source>
</evidence>
<keyword evidence="2" id="KW-1185">Reference proteome</keyword>
<gene>
    <name evidence="1" type="ORF">RQX22_17870</name>
</gene>
<proteinExistence type="predicted"/>
<dbReference type="RefSeq" id="WP_315728356.1">
    <property type="nucleotide sequence ID" value="NZ_JAVUPU010000013.1"/>
</dbReference>
<protein>
    <submittedName>
        <fullName evidence="1">Uncharacterized protein</fullName>
    </submittedName>
</protein>
<evidence type="ECO:0000313" key="1">
    <source>
        <dbReference type="EMBL" id="MDT9600834.1"/>
    </source>
</evidence>
<reference evidence="1 2" key="1">
    <citation type="submission" date="2023-05" db="EMBL/GenBank/DDBJ databases">
        <authorList>
            <person name="Guo Y."/>
        </authorList>
    </citation>
    <scope>NUCLEOTIDE SEQUENCE [LARGE SCALE GENOMIC DNA]</scope>
    <source>
        <strain evidence="1 2">GR2756</strain>
    </source>
</reference>
<organism evidence="1 2">
    <name type="scientific">Sphingosinicella rhizophila</name>
    <dbReference type="NCBI Taxonomy" id="3050082"/>
    <lineage>
        <taxon>Bacteria</taxon>
        <taxon>Pseudomonadati</taxon>
        <taxon>Pseudomonadota</taxon>
        <taxon>Alphaproteobacteria</taxon>
        <taxon>Sphingomonadales</taxon>
        <taxon>Sphingosinicellaceae</taxon>
        <taxon>Sphingosinicella</taxon>
    </lineage>
</organism>
<accession>A0ABU3QBQ8</accession>
<comment type="caution">
    <text evidence="1">The sequence shown here is derived from an EMBL/GenBank/DDBJ whole genome shotgun (WGS) entry which is preliminary data.</text>
</comment>
<name>A0ABU3QBQ8_9SPHN</name>
<dbReference type="EMBL" id="JAVUPU010000013">
    <property type="protein sequence ID" value="MDT9600834.1"/>
    <property type="molecule type" value="Genomic_DNA"/>
</dbReference>
<sequence length="172" mass="19338">MNAPTGLTGSRHFIAEAVHDHVAPMVGSCIFFVLRYAWNGKETEMHVAHPQERLRDTADEHPERQFGTPILRRKNRRANRMFPTAVVICLADAREPTALEIDMVAARIWHDVQPGFKQQWGDVAPGSRTHRRMIAAARAALGLFRPRLQGIGANIGDQRHLDHRLAPPGLLH</sequence>
<dbReference type="Proteomes" id="UP001259572">
    <property type="component" value="Unassembled WGS sequence"/>
</dbReference>